<name>A0A0E9X3J5_ANGAN</name>
<protein>
    <submittedName>
        <fullName evidence="1">Uncharacterized protein</fullName>
    </submittedName>
</protein>
<dbReference type="EMBL" id="GBXM01012122">
    <property type="protein sequence ID" value="JAH96455.1"/>
    <property type="molecule type" value="Transcribed_RNA"/>
</dbReference>
<reference evidence="1" key="1">
    <citation type="submission" date="2014-11" db="EMBL/GenBank/DDBJ databases">
        <authorList>
            <person name="Amaro Gonzalez C."/>
        </authorList>
    </citation>
    <scope>NUCLEOTIDE SEQUENCE</scope>
</reference>
<evidence type="ECO:0000313" key="1">
    <source>
        <dbReference type="EMBL" id="JAH96455.1"/>
    </source>
</evidence>
<organism evidence="1">
    <name type="scientific">Anguilla anguilla</name>
    <name type="common">European freshwater eel</name>
    <name type="synonym">Muraena anguilla</name>
    <dbReference type="NCBI Taxonomy" id="7936"/>
    <lineage>
        <taxon>Eukaryota</taxon>
        <taxon>Metazoa</taxon>
        <taxon>Chordata</taxon>
        <taxon>Craniata</taxon>
        <taxon>Vertebrata</taxon>
        <taxon>Euteleostomi</taxon>
        <taxon>Actinopterygii</taxon>
        <taxon>Neopterygii</taxon>
        <taxon>Teleostei</taxon>
        <taxon>Anguilliformes</taxon>
        <taxon>Anguillidae</taxon>
        <taxon>Anguilla</taxon>
    </lineage>
</organism>
<accession>A0A0E9X3J5</accession>
<dbReference type="AlphaFoldDB" id="A0A0E9X3J5"/>
<proteinExistence type="predicted"/>
<sequence>MMVLPFYHQLFLFLTKTKWEKKLQYWPFLSVCTLFSNMKALTLLSHGIPEHPTMIPREELMVSSFHSLLCVSSWRVYRFTHTGLGSFQVVHGFYNHGLTNRHPFEKKHLREGGFLFSTNKDSVHRLSAPAKAAFRVSTLGDGRALIMYYGEQQKKSYTKSDYKLLLQYTSK</sequence>
<reference evidence="1" key="2">
    <citation type="journal article" date="2015" name="Fish Shellfish Immunol.">
        <title>Early steps in the European eel (Anguilla anguilla)-Vibrio vulnificus interaction in the gills: Role of the RtxA13 toxin.</title>
        <authorList>
            <person name="Callol A."/>
            <person name="Pajuelo D."/>
            <person name="Ebbesson L."/>
            <person name="Teles M."/>
            <person name="MacKenzie S."/>
            <person name="Amaro C."/>
        </authorList>
    </citation>
    <scope>NUCLEOTIDE SEQUENCE</scope>
</reference>